<dbReference type="SMART" id="SM00354">
    <property type="entry name" value="HTH_LACI"/>
    <property type="match status" value="1"/>
</dbReference>
<dbReference type="EMBL" id="BOPH01000022">
    <property type="protein sequence ID" value="GIJ67020.1"/>
    <property type="molecule type" value="Genomic_DNA"/>
</dbReference>
<dbReference type="PRINTS" id="PR00036">
    <property type="entry name" value="HTHLACI"/>
</dbReference>
<dbReference type="CDD" id="cd06267">
    <property type="entry name" value="PBP1_LacI_sugar_binding-like"/>
    <property type="match status" value="1"/>
</dbReference>
<dbReference type="GO" id="GO:0003700">
    <property type="term" value="F:DNA-binding transcription factor activity"/>
    <property type="evidence" value="ECO:0007669"/>
    <property type="project" value="TreeGrafter"/>
</dbReference>
<feature type="domain" description="HTH lacI-type" evidence="4">
    <location>
        <begin position="9"/>
        <end position="62"/>
    </location>
</feature>
<dbReference type="PANTHER" id="PTHR30146">
    <property type="entry name" value="LACI-RELATED TRANSCRIPTIONAL REPRESSOR"/>
    <property type="match status" value="1"/>
</dbReference>
<dbReference type="InterPro" id="IPR010982">
    <property type="entry name" value="Lambda_DNA-bd_dom_sf"/>
</dbReference>
<comment type="caution">
    <text evidence="5">The sequence shown here is derived from an EMBL/GenBank/DDBJ whole genome shotgun (WGS) entry which is preliminary data.</text>
</comment>
<protein>
    <submittedName>
        <fullName evidence="5">LacI family transcriptional regulator</fullName>
    </submittedName>
</protein>
<dbReference type="PANTHER" id="PTHR30146:SF109">
    <property type="entry name" value="HTH-TYPE TRANSCRIPTIONAL REGULATOR GALS"/>
    <property type="match status" value="1"/>
</dbReference>
<name>A0A8J3ZRJ5_9ACTN</name>
<dbReference type="PROSITE" id="PS00356">
    <property type="entry name" value="HTH_LACI_1"/>
    <property type="match status" value="1"/>
</dbReference>
<dbReference type="SUPFAM" id="SSF47413">
    <property type="entry name" value="lambda repressor-like DNA-binding domains"/>
    <property type="match status" value="1"/>
</dbReference>
<dbReference type="RefSeq" id="WP_239160078.1">
    <property type="nucleotide sequence ID" value="NZ_BOPH01000022.1"/>
</dbReference>
<dbReference type="Pfam" id="PF00532">
    <property type="entry name" value="Peripla_BP_1"/>
    <property type="match status" value="1"/>
</dbReference>
<gene>
    <name evidence="5" type="primary">lacI_3</name>
    <name evidence="5" type="ORF">Voc01_019370</name>
</gene>
<keyword evidence="2" id="KW-0238">DNA-binding</keyword>
<reference evidence="5" key="1">
    <citation type="submission" date="2021-01" db="EMBL/GenBank/DDBJ databases">
        <title>Whole genome shotgun sequence of Virgisporangium ochraceum NBRC 16418.</title>
        <authorList>
            <person name="Komaki H."/>
            <person name="Tamura T."/>
        </authorList>
    </citation>
    <scope>NUCLEOTIDE SEQUENCE</scope>
    <source>
        <strain evidence="5">NBRC 16418</strain>
    </source>
</reference>
<evidence type="ECO:0000313" key="6">
    <source>
        <dbReference type="Proteomes" id="UP000635606"/>
    </source>
</evidence>
<dbReference type="AlphaFoldDB" id="A0A8J3ZRJ5"/>
<dbReference type="Proteomes" id="UP000635606">
    <property type="component" value="Unassembled WGS sequence"/>
</dbReference>
<keyword evidence="3" id="KW-0804">Transcription</keyword>
<dbReference type="GO" id="GO:0000976">
    <property type="term" value="F:transcription cis-regulatory region binding"/>
    <property type="evidence" value="ECO:0007669"/>
    <property type="project" value="TreeGrafter"/>
</dbReference>
<evidence type="ECO:0000256" key="2">
    <source>
        <dbReference type="ARBA" id="ARBA00023125"/>
    </source>
</evidence>
<evidence type="ECO:0000256" key="1">
    <source>
        <dbReference type="ARBA" id="ARBA00023015"/>
    </source>
</evidence>
<keyword evidence="6" id="KW-1185">Reference proteome</keyword>
<keyword evidence="1" id="KW-0805">Transcription regulation</keyword>
<dbReference type="SUPFAM" id="SSF53822">
    <property type="entry name" value="Periplasmic binding protein-like I"/>
    <property type="match status" value="1"/>
</dbReference>
<dbReference type="InterPro" id="IPR001761">
    <property type="entry name" value="Peripla_BP/Lac1_sug-bd_dom"/>
</dbReference>
<organism evidence="5 6">
    <name type="scientific">Virgisporangium ochraceum</name>
    <dbReference type="NCBI Taxonomy" id="65505"/>
    <lineage>
        <taxon>Bacteria</taxon>
        <taxon>Bacillati</taxon>
        <taxon>Actinomycetota</taxon>
        <taxon>Actinomycetes</taxon>
        <taxon>Micromonosporales</taxon>
        <taxon>Micromonosporaceae</taxon>
        <taxon>Virgisporangium</taxon>
    </lineage>
</organism>
<dbReference type="Gene3D" id="3.40.50.2300">
    <property type="match status" value="2"/>
</dbReference>
<dbReference type="CDD" id="cd01392">
    <property type="entry name" value="HTH_LacI"/>
    <property type="match status" value="1"/>
</dbReference>
<evidence type="ECO:0000313" key="5">
    <source>
        <dbReference type="EMBL" id="GIJ67020.1"/>
    </source>
</evidence>
<sequence>MTEVPTQAVTIYEVAARAGVSPATVSRVLNGARVSAESTRLVRTAAAELGFTPNRTARRLRGRTSAVIALLIPDIENPFFTALARGVEDRARAAGYSVVLCNTDEDPARESTYLAIALAEHMAGVILAPAGDVSDIGALVASRRPVVAVDRGLARLDIDAVTVDNRAGGRTAAELLLAAGHTRVACITGPRGVETAQQRLEGWRKATGAADDLVRYADYRVSGGRAAMADLLGLAEPPDAAVVTNNLMAAGALEALHEAGLRTPDFGLAVLGDLPFGSFGQRGVQVVDLPARELGAAAAGLLLARLDGDDGPARTVVLHTGTLRPGTLHPGAGRMAR</sequence>
<dbReference type="Pfam" id="PF00356">
    <property type="entry name" value="LacI"/>
    <property type="match status" value="1"/>
</dbReference>
<evidence type="ECO:0000256" key="3">
    <source>
        <dbReference type="ARBA" id="ARBA00023163"/>
    </source>
</evidence>
<evidence type="ECO:0000259" key="4">
    <source>
        <dbReference type="PROSITE" id="PS50932"/>
    </source>
</evidence>
<dbReference type="Gene3D" id="1.10.260.40">
    <property type="entry name" value="lambda repressor-like DNA-binding domains"/>
    <property type="match status" value="1"/>
</dbReference>
<dbReference type="InterPro" id="IPR000843">
    <property type="entry name" value="HTH_LacI"/>
</dbReference>
<accession>A0A8J3ZRJ5</accession>
<dbReference type="InterPro" id="IPR028082">
    <property type="entry name" value="Peripla_BP_I"/>
</dbReference>
<dbReference type="PROSITE" id="PS50932">
    <property type="entry name" value="HTH_LACI_2"/>
    <property type="match status" value="1"/>
</dbReference>
<proteinExistence type="predicted"/>